<protein>
    <submittedName>
        <fullName evidence="1">Uncharacterized protein</fullName>
    </submittedName>
</protein>
<comment type="caution">
    <text evidence="1">The sequence shown here is derived from an EMBL/GenBank/DDBJ whole genome shotgun (WGS) entry which is preliminary data.</text>
</comment>
<evidence type="ECO:0000313" key="1">
    <source>
        <dbReference type="EMBL" id="MDT9683357.1"/>
    </source>
</evidence>
<dbReference type="EMBL" id="JAWCTQ010000016">
    <property type="protein sequence ID" value="MDT9683357.1"/>
    <property type="molecule type" value="Genomic_DNA"/>
</dbReference>
<evidence type="ECO:0000313" key="2">
    <source>
        <dbReference type="Proteomes" id="UP001250181"/>
    </source>
</evidence>
<name>A0ABU3QKS5_9ACTN</name>
<sequence>MMDKNDIESLKNRKFVIQDKRTDEYLGARGGRYADEQYLTFKQATKFKQEHADELENYDLFSVME</sequence>
<gene>
    <name evidence="1" type="ORF">RND61_14930</name>
</gene>
<reference evidence="1 2" key="1">
    <citation type="submission" date="2023-09" db="EMBL/GenBank/DDBJ databases">
        <title>Streptomyces sp. nov.: A antagonism against Alternaria gaisen Producing Streptochlin, Isolated from Tamarix root soil.</title>
        <authorList>
            <person name="Chen Y."/>
        </authorList>
    </citation>
    <scope>NUCLEOTIDE SEQUENCE [LARGE SCALE GENOMIC DNA]</scope>
    <source>
        <strain evidence="1 2">TRM76323</strain>
    </source>
</reference>
<proteinExistence type="predicted"/>
<dbReference type="Proteomes" id="UP001250181">
    <property type="component" value="Unassembled WGS sequence"/>
</dbReference>
<accession>A0ABU3QKS5</accession>
<keyword evidence="2" id="KW-1185">Reference proteome</keyword>
<organism evidence="1 2">
    <name type="scientific">Streptomyces tamarix</name>
    <dbReference type="NCBI Taxonomy" id="3078565"/>
    <lineage>
        <taxon>Bacteria</taxon>
        <taxon>Bacillati</taxon>
        <taxon>Actinomycetota</taxon>
        <taxon>Actinomycetes</taxon>
        <taxon>Kitasatosporales</taxon>
        <taxon>Streptomycetaceae</taxon>
        <taxon>Streptomyces</taxon>
    </lineage>
</organism>
<dbReference type="RefSeq" id="WP_315878431.1">
    <property type="nucleotide sequence ID" value="NZ_JAWCTQ010000016.1"/>
</dbReference>